<dbReference type="SUPFAM" id="SSF56784">
    <property type="entry name" value="HAD-like"/>
    <property type="match status" value="1"/>
</dbReference>
<sequence length="230" mass="24653">MTKERTVVMLDVGMTLIHPSGQVMAQELAACGAGHIPTAVAAAALAAAAEAHHMRFPSELTRPERVGVVWAALLGLPASIGRRAWPAAARRPDLYADLDPDAVDVLTTLRARGVPIAAVSNSDGTLLEELTAFGIAEFFDVAVDSTVVRSEKPDHGIFHAALRKLECRPEQVWFVGDGLINDMFGAAAAGIENLVLYDRHHIHHAALPVTRIHRLTELPGLLETIQCESA</sequence>
<dbReference type="PANTHER" id="PTHR46649">
    <property type="match status" value="1"/>
</dbReference>
<dbReference type="InterPro" id="IPR036412">
    <property type="entry name" value="HAD-like_sf"/>
</dbReference>
<evidence type="ECO:0000313" key="1">
    <source>
        <dbReference type="EMBL" id="NNH76044.1"/>
    </source>
</evidence>
<keyword evidence="2" id="KW-1185">Reference proteome</keyword>
<reference evidence="1 2" key="1">
    <citation type="submission" date="2020-05" db="EMBL/GenBank/DDBJ databases">
        <title>MicrobeNet Type strains.</title>
        <authorList>
            <person name="Nicholson A.C."/>
        </authorList>
    </citation>
    <scope>NUCLEOTIDE SEQUENCE [LARGE SCALE GENOMIC DNA]</scope>
    <source>
        <strain evidence="1 2">JCM 3224</strain>
    </source>
</reference>
<dbReference type="Pfam" id="PF00702">
    <property type="entry name" value="Hydrolase"/>
    <property type="match status" value="1"/>
</dbReference>
<dbReference type="GO" id="GO:0016787">
    <property type="term" value="F:hydrolase activity"/>
    <property type="evidence" value="ECO:0007669"/>
    <property type="project" value="UniProtKB-KW"/>
</dbReference>
<keyword evidence="1" id="KW-0378">Hydrolase</keyword>
<proteinExistence type="predicted"/>
<comment type="caution">
    <text evidence="1">The sequence shown here is derived from an EMBL/GenBank/DDBJ whole genome shotgun (WGS) entry which is preliminary data.</text>
</comment>
<dbReference type="InterPro" id="IPR006439">
    <property type="entry name" value="HAD-SF_hydro_IA"/>
</dbReference>
<organism evidence="1 2">
    <name type="scientific">Nocardia uniformis</name>
    <dbReference type="NCBI Taxonomy" id="53432"/>
    <lineage>
        <taxon>Bacteria</taxon>
        <taxon>Bacillati</taxon>
        <taxon>Actinomycetota</taxon>
        <taxon>Actinomycetes</taxon>
        <taxon>Mycobacteriales</taxon>
        <taxon>Nocardiaceae</taxon>
        <taxon>Nocardia</taxon>
    </lineage>
</organism>
<dbReference type="Proteomes" id="UP000586827">
    <property type="component" value="Unassembled WGS sequence"/>
</dbReference>
<protein>
    <submittedName>
        <fullName evidence="1">HAD-IA family hydrolase</fullName>
    </submittedName>
</protein>
<evidence type="ECO:0000313" key="2">
    <source>
        <dbReference type="Proteomes" id="UP000586827"/>
    </source>
</evidence>
<dbReference type="Gene3D" id="3.40.50.1000">
    <property type="entry name" value="HAD superfamily/HAD-like"/>
    <property type="match status" value="1"/>
</dbReference>
<dbReference type="NCBIfam" id="TIGR01549">
    <property type="entry name" value="HAD-SF-IA-v1"/>
    <property type="match status" value="1"/>
</dbReference>
<dbReference type="PRINTS" id="PR00413">
    <property type="entry name" value="HADHALOGNASE"/>
</dbReference>
<dbReference type="InterPro" id="IPR023214">
    <property type="entry name" value="HAD_sf"/>
</dbReference>
<gene>
    <name evidence="1" type="ORF">HLB23_40415</name>
</gene>
<dbReference type="AlphaFoldDB" id="A0A849CBN5"/>
<accession>A0A849CBN5</accession>
<name>A0A849CBN5_9NOCA</name>
<dbReference type="PANTHER" id="PTHR46649:SF4">
    <property type="entry name" value="HALOACID DEHALOGENASE-LIKE HYDROLASE (HAD) SUPERFAMILY PROTEIN"/>
    <property type="match status" value="1"/>
</dbReference>
<dbReference type="EMBL" id="JABELX010000035">
    <property type="protein sequence ID" value="NNH76044.1"/>
    <property type="molecule type" value="Genomic_DNA"/>
</dbReference>
<dbReference type="NCBIfam" id="TIGR01509">
    <property type="entry name" value="HAD-SF-IA-v3"/>
    <property type="match status" value="1"/>
</dbReference>
<dbReference type="RefSeq" id="WP_067523771.1">
    <property type="nucleotide sequence ID" value="NZ_JABELX010000035.1"/>
</dbReference>